<reference evidence="2 3" key="1">
    <citation type="submission" date="2016-11" db="EMBL/GenBank/DDBJ databases">
        <authorList>
            <person name="Jaros S."/>
            <person name="Januszkiewicz K."/>
            <person name="Wedrychowicz H."/>
        </authorList>
    </citation>
    <scope>NUCLEOTIDE SEQUENCE [LARGE SCALE GENOMIC DNA]</scope>
    <source>
        <strain evidence="2 3">DSM 21986</strain>
    </source>
</reference>
<feature type="transmembrane region" description="Helical" evidence="1">
    <location>
        <begin position="378"/>
        <end position="401"/>
    </location>
</feature>
<sequence length="429" mass="48780">MNDFVAKYRHALAGRTFIDRFFKCWALVLPVTSVLVFPSIQGTTPAYIMAFLTVPLMLYAARTKEIKQYLTIAFLIAVGYITLNVCSQFFLSLYGDMDLSSLPLVDPLSFTQKFVLRPTLFTQTLYLTACLLTFLFVYKWYRPSWDPYIFAGILMLVAYGFYEVFYYWATGTSGDFLSNRFFNERYFGSSTQVFKMGGISLLRMKSLTGEASMFAFTVLPYWVYAIHKQRYIIAGILTLALFFSTSTTAILGIVTYIVILILGRKIDWKYLATSAAVLLAVVIIKFETVYSVFNELVLKKLTGASISGSVRLSNMLDSLAFWWEAPFPLKIFGLGFGYIRSTDFFSTILVNNGIIGLAIFLLVFTFPILALGKTSKEFALKAALSIIIVTMMIAVTEYTYLPTWLFLGISYHYLTEEDAISRRLFRLIK</sequence>
<proteinExistence type="predicted"/>
<evidence type="ECO:0000256" key="1">
    <source>
        <dbReference type="SAM" id="Phobius"/>
    </source>
</evidence>
<feature type="transmembrane region" description="Helical" evidence="1">
    <location>
        <begin position="114"/>
        <end position="136"/>
    </location>
</feature>
<dbReference type="STRING" id="1194090.SAMN05443144_101283"/>
<protein>
    <recommendedName>
        <fullName evidence="4">O-Antigen ligase</fullName>
    </recommendedName>
</protein>
<feature type="transmembrane region" description="Helical" evidence="1">
    <location>
        <begin position="21"/>
        <end position="40"/>
    </location>
</feature>
<dbReference type="RefSeq" id="WP_073059015.1">
    <property type="nucleotide sequence ID" value="NZ_FQUS01000001.1"/>
</dbReference>
<dbReference type="OrthoDB" id="783222at2"/>
<dbReference type="Proteomes" id="UP000184041">
    <property type="component" value="Unassembled WGS sequence"/>
</dbReference>
<feature type="transmembrane region" description="Helical" evidence="1">
    <location>
        <begin position="275"/>
        <end position="298"/>
    </location>
</feature>
<gene>
    <name evidence="2" type="ORF">SAMN05443144_101283</name>
</gene>
<feature type="transmembrane region" description="Helical" evidence="1">
    <location>
        <begin position="345"/>
        <end position="371"/>
    </location>
</feature>
<feature type="transmembrane region" description="Helical" evidence="1">
    <location>
        <begin position="46"/>
        <end position="62"/>
    </location>
</feature>
<keyword evidence="3" id="KW-1185">Reference proteome</keyword>
<organism evidence="2 3">
    <name type="scientific">Fodinibius roseus</name>
    <dbReference type="NCBI Taxonomy" id="1194090"/>
    <lineage>
        <taxon>Bacteria</taxon>
        <taxon>Pseudomonadati</taxon>
        <taxon>Balneolota</taxon>
        <taxon>Balneolia</taxon>
        <taxon>Balneolales</taxon>
        <taxon>Balneolaceae</taxon>
        <taxon>Fodinibius</taxon>
    </lineage>
</organism>
<name>A0A1M4TG63_9BACT</name>
<evidence type="ECO:0000313" key="2">
    <source>
        <dbReference type="EMBL" id="SHE43287.1"/>
    </source>
</evidence>
<feature type="transmembrane region" description="Helical" evidence="1">
    <location>
        <begin position="206"/>
        <end position="224"/>
    </location>
</feature>
<feature type="transmembrane region" description="Helical" evidence="1">
    <location>
        <begin position="148"/>
        <end position="169"/>
    </location>
</feature>
<keyword evidence="1" id="KW-0812">Transmembrane</keyword>
<evidence type="ECO:0008006" key="4">
    <source>
        <dbReference type="Google" id="ProtNLM"/>
    </source>
</evidence>
<accession>A0A1M4TG63</accession>
<keyword evidence="1" id="KW-1133">Transmembrane helix</keyword>
<feature type="transmembrane region" description="Helical" evidence="1">
    <location>
        <begin position="69"/>
        <end position="94"/>
    </location>
</feature>
<dbReference type="EMBL" id="FQUS01000001">
    <property type="protein sequence ID" value="SHE43287.1"/>
    <property type="molecule type" value="Genomic_DNA"/>
</dbReference>
<feature type="transmembrane region" description="Helical" evidence="1">
    <location>
        <begin position="231"/>
        <end position="263"/>
    </location>
</feature>
<evidence type="ECO:0000313" key="3">
    <source>
        <dbReference type="Proteomes" id="UP000184041"/>
    </source>
</evidence>
<dbReference type="AlphaFoldDB" id="A0A1M4TG63"/>
<keyword evidence="1" id="KW-0472">Membrane</keyword>